<feature type="transmembrane region" description="Helical" evidence="12">
    <location>
        <begin position="86"/>
        <end position="107"/>
    </location>
</feature>
<dbReference type="AlphaFoldDB" id="A0A172YED0"/>
<evidence type="ECO:0000256" key="1">
    <source>
        <dbReference type="ARBA" id="ARBA00004651"/>
    </source>
</evidence>
<feature type="transmembrane region" description="Helical" evidence="12">
    <location>
        <begin position="252"/>
        <end position="276"/>
    </location>
</feature>
<evidence type="ECO:0000256" key="5">
    <source>
        <dbReference type="ARBA" id="ARBA00022692"/>
    </source>
</evidence>
<dbReference type="PANTHER" id="PTHR32024">
    <property type="entry name" value="TRK SYSTEM POTASSIUM UPTAKE PROTEIN TRKG-RELATED"/>
    <property type="match status" value="1"/>
</dbReference>
<feature type="binding site" evidence="11">
    <location>
        <position position="128"/>
    </location>
    <ligand>
        <name>K(+)</name>
        <dbReference type="ChEBI" id="CHEBI:29103"/>
    </ligand>
</feature>
<evidence type="ECO:0000256" key="10">
    <source>
        <dbReference type="PIRNR" id="PIRNR006247"/>
    </source>
</evidence>
<dbReference type="GO" id="GO:0046872">
    <property type="term" value="F:metal ion binding"/>
    <property type="evidence" value="ECO:0007669"/>
    <property type="project" value="UniProtKB-KW"/>
</dbReference>
<keyword evidence="6 10" id="KW-0630">Potassium</keyword>
<dbReference type="Proteomes" id="UP000077875">
    <property type="component" value="Chromosome"/>
</dbReference>
<feature type="binding site" evidence="11">
    <location>
        <position position="235"/>
    </location>
    <ligand>
        <name>K(+)</name>
        <dbReference type="ChEBI" id="CHEBI:29103"/>
    </ligand>
</feature>
<evidence type="ECO:0000313" key="14">
    <source>
        <dbReference type="Proteomes" id="UP000077875"/>
    </source>
</evidence>
<keyword evidence="8 10" id="KW-0406">Ion transport</keyword>
<keyword evidence="3 10" id="KW-1003">Cell membrane</keyword>
<protein>
    <recommendedName>
        <fullName evidence="10">Trk system potassium uptake protein</fullName>
    </recommendedName>
</protein>
<keyword evidence="4 10" id="KW-0633">Potassium transport</keyword>
<dbReference type="InterPro" id="IPR004772">
    <property type="entry name" value="TrkH"/>
</dbReference>
<evidence type="ECO:0000256" key="11">
    <source>
        <dbReference type="PIRSR" id="PIRSR006247-1"/>
    </source>
</evidence>
<gene>
    <name evidence="13" type="ORF">A5892_08845</name>
</gene>
<keyword evidence="2 10" id="KW-0813">Transport</keyword>
<feature type="transmembrane region" description="Helical" evidence="12">
    <location>
        <begin position="149"/>
        <end position="169"/>
    </location>
</feature>
<dbReference type="PIRSF" id="PIRSF006247">
    <property type="entry name" value="TrkH"/>
    <property type="match status" value="1"/>
</dbReference>
<comment type="subcellular location">
    <subcellularLocation>
        <location evidence="10">Cell inner membrane</location>
        <topology evidence="10">Multi-pass membrane protein</topology>
    </subcellularLocation>
    <subcellularLocation>
        <location evidence="1">Cell membrane</location>
        <topology evidence="1">Multi-pass membrane protein</topology>
    </subcellularLocation>
</comment>
<dbReference type="EMBL" id="CP015243">
    <property type="protein sequence ID" value="ANF57557.1"/>
    <property type="molecule type" value="Genomic_DNA"/>
</dbReference>
<dbReference type="GO" id="GO:0005886">
    <property type="term" value="C:plasma membrane"/>
    <property type="evidence" value="ECO:0007669"/>
    <property type="project" value="UniProtKB-SubCell"/>
</dbReference>
<feature type="transmembrane region" description="Helical" evidence="12">
    <location>
        <begin position="23"/>
        <end position="47"/>
    </location>
</feature>
<proteinExistence type="inferred from homology"/>
<dbReference type="STRING" id="376489.A5892_08845"/>
<feature type="transmembrane region" description="Helical" evidence="12">
    <location>
        <begin position="201"/>
        <end position="217"/>
    </location>
</feature>
<feature type="transmembrane region" description="Helical" evidence="12">
    <location>
        <begin position="472"/>
        <end position="497"/>
    </location>
</feature>
<evidence type="ECO:0000256" key="12">
    <source>
        <dbReference type="SAM" id="Phobius"/>
    </source>
</evidence>
<feature type="binding site" evidence="11">
    <location>
        <position position="331"/>
    </location>
    <ligand>
        <name>K(+)</name>
        <dbReference type="ChEBI" id="CHEBI:29103"/>
    </ligand>
</feature>
<evidence type="ECO:0000256" key="6">
    <source>
        <dbReference type="ARBA" id="ARBA00022958"/>
    </source>
</evidence>
<reference evidence="13 14" key="1">
    <citation type="submission" date="2016-04" db="EMBL/GenBank/DDBJ databases">
        <title>Complete Genome Sequence of Halotalea alkalilenta IHB B 13600.</title>
        <authorList>
            <person name="Swarnkar M.K."/>
            <person name="Sharma A."/>
            <person name="Kaushal K."/>
            <person name="Soni R."/>
            <person name="Rana S."/>
            <person name="Singh A.K."/>
            <person name="Gulati A."/>
        </authorList>
    </citation>
    <scope>NUCLEOTIDE SEQUENCE [LARGE SCALE GENOMIC DNA]</scope>
    <source>
        <strain evidence="13 14">IHB B 13600</strain>
    </source>
</reference>
<feature type="binding site" evidence="11">
    <location>
        <position position="448"/>
    </location>
    <ligand>
        <name>K(+)</name>
        <dbReference type="ChEBI" id="CHEBI:29103"/>
    </ligand>
</feature>
<keyword evidence="10" id="KW-0997">Cell inner membrane</keyword>
<accession>A0A172YED0</accession>
<organism evidence="13 14">
    <name type="scientific">Halotalea alkalilenta</name>
    <dbReference type="NCBI Taxonomy" id="376489"/>
    <lineage>
        <taxon>Bacteria</taxon>
        <taxon>Pseudomonadati</taxon>
        <taxon>Pseudomonadota</taxon>
        <taxon>Gammaproteobacteria</taxon>
        <taxon>Oceanospirillales</taxon>
        <taxon>Halomonadaceae</taxon>
        <taxon>Halotalea</taxon>
    </lineage>
</organism>
<dbReference type="Pfam" id="PF02386">
    <property type="entry name" value="TrkH"/>
    <property type="match status" value="1"/>
</dbReference>
<keyword evidence="7 12" id="KW-1133">Transmembrane helix</keyword>
<keyword evidence="5 12" id="KW-0812">Transmembrane</keyword>
<evidence type="ECO:0000256" key="7">
    <source>
        <dbReference type="ARBA" id="ARBA00022989"/>
    </source>
</evidence>
<comment type="similarity">
    <text evidence="10">Belongs to the TrkH potassium transport family.</text>
</comment>
<keyword evidence="9 10" id="KW-0472">Membrane</keyword>
<dbReference type="KEGG" id="haa:A5892_08845"/>
<feature type="binding site" evidence="11">
    <location>
        <position position="332"/>
    </location>
    <ligand>
        <name>K(+)</name>
        <dbReference type="ChEBI" id="CHEBI:29103"/>
    </ligand>
</feature>
<dbReference type="RefSeq" id="WP_064122499.1">
    <property type="nucleotide sequence ID" value="NZ_CP015243.1"/>
</dbReference>
<evidence type="ECO:0000256" key="8">
    <source>
        <dbReference type="ARBA" id="ARBA00023065"/>
    </source>
</evidence>
<feature type="transmembrane region" description="Helical" evidence="12">
    <location>
        <begin position="288"/>
        <end position="308"/>
    </location>
</feature>
<keyword evidence="14" id="KW-1185">Reference proteome</keyword>
<keyword evidence="11" id="KW-0479">Metal-binding</keyword>
<name>A0A172YED0_9GAMM</name>
<feature type="transmembrane region" description="Helical" evidence="12">
    <location>
        <begin position="406"/>
        <end position="428"/>
    </location>
</feature>
<feature type="transmembrane region" description="Helical" evidence="12">
    <location>
        <begin position="53"/>
        <end position="74"/>
    </location>
</feature>
<evidence type="ECO:0000256" key="2">
    <source>
        <dbReference type="ARBA" id="ARBA00022448"/>
    </source>
</evidence>
<evidence type="ECO:0000313" key="13">
    <source>
        <dbReference type="EMBL" id="ANF57557.1"/>
    </source>
</evidence>
<dbReference type="GO" id="GO:0015379">
    <property type="term" value="F:potassium:chloride symporter activity"/>
    <property type="evidence" value="ECO:0007669"/>
    <property type="project" value="InterPro"/>
</dbReference>
<dbReference type="PANTHER" id="PTHR32024:SF3">
    <property type="entry name" value="TRK SYSTEM POTASSIUM UPTAKE PROTEIN"/>
    <property type="match status" value="1"/>
</dbReference>
<dbReference type="InterPro" id="IPR003445">
    <property type="entry name" value="Cat_transpt"/>
</dbReference>
<evidence type="ECO:0000256" key="4">
    <source>
        <dbReference type="ARBA" id="ARBA00022538"/>
    </source>
</evidence>
<feature type="transmembrane region" description="Helical" evidence="12">
    <location>
        <begin position="342"/>
        <end position="361"/>
    </location>
</feature>
<evidence type="ECO:0000256" key="9">
    <source>
        <dbReference type="ARBA" id="ARBA00023136"/>
    </source>
</evidence>
<evidence type="ECO:0000256" key="3">
    <source>
        <dbReference type="ARBA" id="ARBA00022475"/>
    </source>
</evidence>
<sequence>MSPFSWLRNLSNPLTHQAGFGPVLRIIAVLLLVLVVMMALPLAVLALERDPDIRAFATSILITLGVSGLLLVLTRDSGFELRPRQMFILTVMSWVVFAGFASLPMMLGSPQLSIADAVFEAVSGVTSTGATVIVDLDTTSDGIKLWRGLLQWIGGVGIIVMAIAILPFLKVGGMRLFQTESSAWTEHIVPRAGGMAKSISMVYLGLSALAMLSYWLLGMRPFDAVVHGMTSVSTGGFANYDESFGIYASRPAILWVTVLFMLSGALPFVLYVRFITQRSMAIWRDQQVRGFFTILLVVIAMMTLERMLHRPGPFWPALTEITFNVVSVITTTGYATSDYNHWGTFAVSVFFYLLFIGGCSGSTTGGMKVFRFQVGLVMLVNQLRHLVHAQGVFVQRYNGRPLTDDIVRAVVAFSSFFFFTVSALSVALSSLGLDMVTSLSASVSMLGNTGPGLGELIGPAGNYAGMPEAAKWLLSFAMLLGRLEILTVLVLLTPAFWRK</sequence>